<evidence type="ECO:0000313" key="11">
    <source>
        <dbReference type="Proteomes" id="UP000018948"/>
    </source>
</evidence>
<feature type="transmembrane region" description="Helical" evidence="8">
    <location>
        <begin position="154"/>
        <end position="184"/>
    </location>
</feature>
<evidence type="ECO:0000256" key="3">
    <source>
        <dbReference type="ARBA" id="ARBA00022989"/>
    </source>
</evidence>
<evidence type="ECO:0000256" key="6">
    <source>
        <dbReference type="SAM" id="Coils"/>
    </source>
</evidence>
<feature type="transmembrane region" description="Helical" evidence="8">
    <location>
        <begin position="457"/>
        <end position="479"/>
    </location>
</feature>
<feature type="transmembrane region" description="Helical" evidence="8">
    <location>
        <begin position="291"/>
        <end position="309"/>
    </location>
</feature>
<evidence type="ECO:0000256" key="8">
    <source>
        <dbReference type="SAM" id="Phobius"/>
    </source>
</evidence>
<dbReference type="InterPro" id="IPR036259">
    <property type="entry name" value="MFS_trans_sf"/>
</dbReference>
<dbReference type="Gene3D" id="2.20.70.10">
    <property type="match status" value="4"/>
</dbReference>
<comment type="subcellular location">
    <subcellularLocation>
        <location evidence="1 5">Membrane</location>
        <topology evidence="1 5">Multi-pass membrane protein</topology>
    </subcellularLocation>
</comment>
<dbReference type="SMART" id="SM00015">
    <property type="entry name" value="IQ"/>
    <property type="match status" value="11"/>
</dbReference>
<dbReference type="InterPro" id="IPR000048">
    <property type="entry name" value="IQ_motif_EF-hand-BS"/>
</dbReference>
<dbReference type="CDD" id="cd00201">
    <property type="entry name" value="WW"/>
    <property type="match status" value="2"/>
</dbReference>
<sequence>MQDSQSSTHSKSALRSPLTSSLDEQGSTPSASSSYFIEGPWEQRNRRFQNVLLHVCSFILILEFAERVSYYGINQGLKNFMGKLGWSQVGSNSLKSTWTSICYLSPLLGGYIADEKWGRFKTLWVFGIWYTIGAFLVTVSAYPTFMEPEHGNHLVANILCHIGLFAGVAVGTGAIKANVITFGADQFDPNDPNEVTQKEHFFSYFYIVINLGAIFSYGYLSVLCVEGSGAITKEYGYFANFFICGGVMVFAYILFLFGAPRYVHFAPQDSALTKLCTIVLGNCAFSFEARMLYYGLIAFGSAFPLNLLASFLSDWLSVGQYLSYIVVLCCAFGMYAWIRYGMNTAYMDKSKASNGGKFNDETVDEIKMVIRVLPFASFMIMWECAYDQLDANFQSIAQQCDLRVGADNVTDVDAIQVPGASLGIFDPLTIIILIPVLDGFVYPLWGKIFGRPPSAFGKVLTGLIVAMLTMIWSGFFEIIRRNSGAITYLDADGTIQTIPNNGSGEPMNHTYWAYAIPMYVLTAVAECLINVTAYELFYTEVPVYLKSTCQAINLFMVAMGSNLTSTFTLLFEHYITNDLNDGHFEYMYWTLGALSLVNIIAYVTVMKWMEFGMVRFDADDELLDGAVFDSHGVDITSIQRHSSFESISLSRGKKARVRKAHDGIRLSSLSPEKRGPGATGRPHAVDELSTVFTYKEIPDEVLVGTELDLTIWSVVASDTCLAKLSHDSVVSGLASPPRLQLQSNQLAEMLPSAASALALNNASMNALPKPQSIVRINLAGADQITDKTAHIIARACPELKHLNLERAFKLTDSGILHIVSCCRSLETLNLSYVTALQSPALSCIGELRLPLRSLAIAGCNRVPDYSLLRVFQACSTLESLDLSFCANVTDNVLLTLGKTCCKIRQLKLRGCRQISDTGVVALANSGGVNGLVLLDLARFDLQYKFNDISLLALAENCLVLQTLILSGCDMVTNVGMDWLASGCNALTYLDVSGCTALTDLSLRAISESMLQLKHLSIRHCAKVSDQGIRRLSLGCPELVYLDAEGLPLLSDLHTTQSTGGDVYRQGIAALVAGCPMLRHLDLSNCVSISDGTLHFVAMSCSELASLILSGCYRVTSVGVNDILTHCSKLSCFNLTECDQVTDQAFVGNYRRHQQLSSPIKHNPSRNTPNQLHVLRLRGTHISDMTLKWLSKYSPLLRELDVSGCAGITDMGLLALTGSVMATSLRNLYLRNIENITATGISWLAEKCTKLMTLDLTGCPKIRSFSIKSLASSWKFAVYSSNDQFKGMIPRHRAEDWLFIEEYGNCWRAAVHIQCMYRARVARKIAQQKREERLILWVATRLQSVYRGRQARKYAVLLRLQFYKETEAATRIQRAYRQLLVRREAQRLREIRHQEEMLRAARIIQASWRKKRLREMLQSRYLQRLAYEEKLQRSAIRIQRHWRGKKGRERTNLLRAAKIAKEREEFEAARQLQSVYRIRMARRAANLKREELKIEEIQRERAALVLQNCVRRHKAKKELRAMRAYVEQVNRAATLIQKSWRSKKKYQANQVIVMVRQKKRENDAAVKLQAAWKRRKARIEVNLMRLAKDLYQQKLVDAVLMVQTNWRGRHGRLQARSLKQTAMEKISQLVKIQHHAVTFVQAHYRGWKGREKYREAQLNKKKRWKEITRPENGEKFYYNRVTGEVRFRRPQDMLDLLPKPLCENCESPTTSEATMECKDCGEMFCSVCWAKVHSGGRRKLHEFRALYDYYNRRVDYGDWEFPSRWPSEIEQDEMDGWGFRMHPRRRPDEVQGAWERYVDPDTKREWFYNRETDENSYIPPEGFIVQSNGEASAMTEWIKYFDEGQGVQYYYNIRTQESTFDRPATYVTPRISPSTAASASQDGWEKHVDPQSGYPYYYNRLTMESVFARPMGFVTGREEGVGLPGWAKYFDAVSASYYYYNAQTNENCVERPNEFATPRISAAEAAGDGGDEGLAEYYDPVTGKSYFFNARTTECRQASAT</sequence>
<dbReference type="SMART" id="SM00367">
    <property type="entry name" value="LRR_CC"/>
    <property type="match status" value="15"/>
</dbReference>
<proteinExistence type="inferred from homology"/>
<keyword evidence="2 5" id="KW-0812">Transmembrane</keyword>
<dbReference type="InterPro" id="IPR000109">
    <property type="entry name" value="POT_fam"/>
</dbReference>
<dbReference type="GO" id="GO:0019005">
    <property type="term" value="C:SCF ubiquitin ligase complex"/>
    <property type="evidence" value="ECO:0007669"/>
    <property type="project" value="TreeGrafter"/>
</dbReference>
<evidence type="ECO:0000256" key="2">
    <source>
        <dbReference type="ARBA" id="ARBA00022692"/>
    </source>
</evidence>
<dbReference type="Pfam" id="PF00397">
    <property type="entry name" value="WW"/>
    <property type="match status" value="1"/>
</dbReference>
<dbReference type="GO" id="GO:0016020">
    <property type="term" value="C:membrane"/>
    <property type="evidence" value="ECO:0007669"/>
    <property type="project" value="UniProtKB-SubCell"/>
</dbReference>
<dbReference type="PROSITE" id="PS50096">
    <property type="entry name" value="IQ"/>
    <property type="match status" value="6"/>
</dbReference>
<feature type="transmembrane region" description="Helical" evidence="8">
    <location>
        <begin position="511"/>
        <end position="531"/>
    </location>
</feature>
<dbReference type="InterPro" id="IPR057207">
    <property type="entry name" value="FBXL15_LRR"/>
</dbReference>
<dbReference type="Pfam" id="PF00854">
    <property type="entry name" value="PTR2"/>
    <property type="match status" value="1"/>
</dbReference>
<dbReference type="EMBL" id="ANIY01000974">
    <property type="protein sequence ID" value="ETP50413.1"/>
    <property type="molecule type" value="Genomic_DNA"/>
</dbReference>
<feature type="domain" description="WW" evidence="9">
    <location>
        <begin position="1877"/>
        <end position="1911"/>
    </location>
</feature>
<evidence type="ECO:0000256" key="7">
    <source>
        <dbReference type="SAM" id="MobiDB-lite"/>
    </source>
</evidence>
<dbReference type="SMART" id="SM00456">
    <property type="entry name" value="WW"/>
    <property type="match status" value="5"/>
</dbReference>
<feature type="transmembrane region" description="Helical" evidence="8">
    <location>
        <begin position="204"/>
        <end position="225"/>
    </location>
</feature>
<dbReference type="Gene3D" id="1.20.1250.20">
    <property type="entry name" value="MFS general substrate transporter like domains"/>
    <property type="match status" value="1"/>
</dbReference>
<keyword evidence="6" id="KW-0175">Coiled coil</keyword>
<feature type="transmembrane region" description="Helical" evidence="8">
    <location>
        <begin position="586"/>
        <end position="605"/>
    </location>
</feature>
<dbReference type="GO" id="GO:0006857">
    <property type="term" value="P:oligopeptide transport"/>
    <property type="evidence" value="ECO:0007669"/>
    <property type="project" value="InterPro"/>
</dbReference>
<feature type="transmembrane region" description="Helical" evidence="8">
    <location>
        <begin position="552"/>
        <end position="574"/>
    </location>
</feature>
<keyword evidence="3 8" id="KW-1133">Transmembrane helix</keyword>
<keyword evidence="4 8" id="KW-0472">Membrane</keyword>
<dbReference type="InterPro" id="IPR006553">
    <property type="entry name" value="Leu-rich_rpt_Cys-con_subtyp"/>
</dbReference>
<feature type="region of interest" description="Disordered" evidence="7">
    <location>
        <begin position="1"/>
        <end position="31"/>
    </location>
</feature>
<dbReference type="InterPro" id="IPR036020">
    <property type="entry name" value="WW_dom_sf"/>
</dbReference>
<organism evidence="10 11">
    <name type="scientific">Phytophthora nicotianae P10297</name>
    <dbReference type="NCBI Taxonomy" id="1317064"/>
    <lineage>
        <taxon>Eukaryota</taxon>
        <taxon>Sar</taxon>
        <taxon>Stramenopiles</taxon>
        <taxon>Oomycota</taxon>
        <taxon>Peronosporomycetes</taxon>
        <taxon>Peronosporales</taxon>
        <taxon>Peronosporaceae</taxon>
        <taxon>Phytophthora</taxon>
    </lineage>
</organism>
<dbReference type="PANTHER" id="PTHR13318">
    <property type="entry name" value="PARTNER OF PAIRED, ISOFORM B-RELATED"/>
    <property type="match status" value="1"/>
</dbReference>
<accession>W2ZSY9</accession>
<dbReference type="GO" id="GO:0031146">
    <property type="term" value="P:SCF-dependent proteasomal ubiquitin-dependent protein catabolic process"/>
    <property type="evidence" value="ECO:0007669"/>
    <property type="project" value="TreeGrafter"/>
</dbReference>
<evidence type="ECO:0000259" key="9">
    <source>
        <dbReference type="PROSITE" id="PS50020"/>
    </source>
</evidence>
<dbReference type="SUPFAM" id="SSF103473">
    <property type="entry name" value="MFS general substrate transporter"/>
    <property type="match status" value="1"/>
</dbReference>
<comment type="similarity">
    <text evidence="5">Belongs to the major facilitator superfamily. Proton-dependent oligopeptide transporter (POT/PTR) (TC 2.A.17) family.</text>
</comment>
<feature type="domain" description="WW" evidence="9">
    <location>
        <begin position="1830"/>
        <end position="1864"/>
    </location>
</feature>
<protein>
    <recommendedName>
        <fullName evidence="9">WW domain-containing protein</fullName>
    </recommendedName>
</protein>
<feature type="transmembrane region" description="Helical" evidence="8">
    <location>
        <begin position="428"/>
        <end position="445"/>
    </location>
</feature>
<keyword evidence="5" id="KW-0813">Transport</keyword>
<dbReference type="SUPFAM" id="SSF52047">
    <property type="entry name" value="RNI-like"/>
    <property type="match status" value="2"/>
</dbReference>
<reference evidence="10 11" key="1">
    <citation type="submission" date="2013-11" db="EMBL/GenBank/DDBJ databases">
        <title>The Genome Sequence of Phytophthora parasitica P10297.</title>
        <authorList>
            <consortium name="The Broad Institute Genomics Platform"/>
            <person name="Russ C."/>
            <person name="Tyler B."/>
            <person name="Panabieres F."/>
            <person name="Shan W."/>
            <person name="Tripathy S."/>
            <person name="Grunwald N."/>
            <person name="Machado M."/>
            <person name="Johnson C.S."/>
            <person name="Walker B."/>
            <person name="Young S.K."/>
            <person name="Zeng Q."/>
            <person name="Gargeya S."/>
            <person name="Fitzgerald M."/>
            <person name="Haas B."/>
            <person name="Abouelleil A."/>
            <person name="Allen A.W."/>
            <person name="Alvarado L."/>
            <person name="Arachchi H.M."/>
            <person name="Berlin A.M."/>
            <person name="Chapman S.B."/>
            <person name="Gainer-Dewar J."/>
            <person name="Goldberg J."/>
            <person name="Griggs A."/>
            <person name="Gujja S."/>
            <person name="Hansen M."/>
            <person name="Howarth C."/>
            <person name="Imamovic A."/>
            <person name="Ireland A."/>
            <person name="Larimer J."/>
            <person name="McCowan C."/>
            <person name="Murphy C."/>
            <person name="Pearson M."/>
            <person name="Poon T.W."/>
            <person name="Priest M."/>
            <person name="Roberts A."/>
            <person name="Saif S."/>
            <person name="Shea T."/>
            <person name="Sisk P."/>
            <person name="Sykes S."/>
            <person name="Wortman J."/>
            <person name="Nusbaum C."/>
            <person name="Birren B."/>
        </authorList>
    </citation>
    <scope>NUCLEOTIDE SEQUENCE [LARGE SCALE GENOMIC DNA]</scope>
    <source>
        <strain evidence="10 11">P10297</strain>
    </source>
</reference>
<dbReference type="GO" id="GO:0022857">
    <property type="term" value="F:transmembrane transporter activity"/>
    <property type="evidence" value="ECO:0007669"/>
    <property type="project" value="InterPro"/>
</dbReference>
<dbReference type="OrthoDB" id="550575at2759"/>
<dbReference type="InterPro" id="IPR001202">
    <property type="entry name" value="WW_dom"/>
</dbReference>
<feature type="transmembrane region" description="Helical" evidence="8">
    <location>
        <begin position="123"/>
        <end position="142"/>
    </location>
</feature>
<evidence type="ECO:0000256" key="1">
    <source>
        <dbReference type="ARBA" id="ARBA00004141"/>
    </source>
</evidence>
<evidence type="ECO:0000256" key="4">
    <source>
        <dbReference type="ARBA" id="ARBA00023136"/>
    </source>
</evidence>
<dbReference type="Pfam" id="PF00612">
    <property type="entry name" value="IQ"/>
    <property type="match status" value="5"/>
</dbReference>
<dbReference type="Pfam" id="PF22586">
    <property type="entry name" value="ANCHR-like_BBOX"/>
    <property type="match status" value="1"/>
</dbReference>
<feature type="domain" description="WW" evidence="9">
    <location>
        <begin position="1923"/>
        <end position="1953"/>
    </location>
</feature>
<dbReference type="CDD" id="cd23767">
    <property type="entry name" value="IQCD"/>
    <property type="match status" value="1"/>
</dbReference>
<feature type="transmembrane region" description="Helical" evidence="8">
    <location>
        <begin position="237"/>
        <end position="257"/>
    </location>
</feature>
<dbReference type="InterPro" id="IPR032675">
    <property type="entry name" value="LRR_dom_sf"/>
</dbReference>
<dbReference type="PROSITE" id="PS01023">
    <property type="entry name" value="PTR2_2"/>
    <property type="match status" value="1"/>
</dbReference>
<dbReference type="SUPFAM" id="SSF51045">
    <property type="entry name" value="WW domain"/>
    <property type="match status" value="2"/>
</dbReference>
<name>W2ZSY9_PHYNI</name>
<feature type="domain" description="WW" evidence="9">
    <location>
        <begin position="1787"/>
        <end position="1821"/>
    </location>
</feature>
<dbReference type="Pfam" id="PF25372">
    <property type="entry name" value="DUF7885"/>
    <property type="match status" value="2"/>
</dbReference>
<gene>
    <name evidence="10" type="ORF">F442_04338</name>
</gene>
<feature type="transmembrane region" description="Helical" evidence="8">
    <location>
        <begin position="321"/>
        <end position="338"/>
    </location>
</feature>
<dbReference type="PROSITE" id="PS50020">
    <property type="entry name" value="WW_DOMAIN_2"/>
    <property type="match status" value="4"/>
</dbReference>
<feature type="coiled-coil region" evidence="6">
    <location>
        <begin position="1479"/>
        <end position="1506"/>
    </location>
</feature>
<dbReference type="Gene3D" id="3.80.10.10">
    <property type="entry name" value="Ribonuclease Inhibitor"/>
    <property type="match status" value="5"/>
</dbReference>
<dbReference type="Proteomes" id="UP000018948">
    <property type="component" value="Unassembled WGS sequence"/>
</dbReference>
<dbReference type="PROSITE" id="PS01159">
    <property type="entry name" value="WW_DOMAIN_1"/>
    <property type="match status" value="1"/>
</dbReference>
<evidence type="ECO:0000313" key="10">
    <source>
        <dbReference type="EMBL" id="ETP50413.1"/>
    </source>
</evidence>
<evidence type="ECO:0000256" key="5">
    <source>
        <dbReference type="RuleBase" id="RU003755"/>
    </source>
</evidence>
<comment type="caution">
    <text evidence="10">The sequence shown here is derived from an EMBL/GenBank/DDBJ whole genome shotgun (WGS) entry which is preliminary data.</text>
</comment>
<dbReference type="InterPro" id="IPR018456">
    <property type="entry name" value="PTR2_symporter_CS"/>
</dbReference>